<dbReference type="Pfam" id="PF07690">
    <property type="entry name" value="MFS_1"/>
    <property type="match status" value="1"/>
</dbReference>
<dbReference type="Proteomes" id="UP000446768">
    <property type="component" value="Unassembled WGS sequence"/>
</dbReference>
<keyword evidence="2" id="KW-0813">Transport</keyword>
<protein>
    <submittedName>
        <fullName evidence="7">MFS transporter</fullName>
    </submittedName>
</protein>
<evidence type="ECO:0000256" key="5">
    <source>
        <dbReference type="ARBA" id="ARBA00023136"/>
    </source>
</evidence>
<proteinExistence type="predicted"/>
<gene>
    <name evidence="7" type="ORF">GJ700_17555</name>
</gene>
<dbReference type="PANTHER" id="PTHR43385">
    <property type="entry name" value="RIBOFLAVIN TRANSPORTER RIBJ"/>
    <property type="match status" value="1"/>
</dbReference>
<dbReference type="InterPro" id="IPR011701">
    <property type="entry name" value="MFS"/>
</dbReference>
<dbReference type="PANTHER" id="PTHR43385:SF1">
    <property type="entry name" value="RIBOFLAVIN TRANSPORTER RIBJ"/>
    <property type="match status" value="1"/>
</dbReference>
<keyword evidence="5 6" id="KW-0472">Membrane</keyword>
<feature type="transmembrane region" description="Helical" evidence="6">
    <location>
        <begin position="245"/>
        <end position="263"/>
    </location>
</feature>
<feature type="transmembrane region" description="Helical" evidence="6">
    <location>
        <begin position="44"/>
        <end position="66"/>
    </location>
</feature>
<evidence type="ECO:0000256" key="1">
    <source>
        <dbReference type="ARBA" id="ARBA00004141"/>
    </source>
</evidence>
<evidence type="ECO:0000313" key="8">
    <source>
        <dbReference type="Proteomes" id="UP000446768"/>
    </source>
</evidence>
<evidence type="ECO:0000256" key="4">
    <source>
        <dbReference type="ARBA" id="ARBA00022989"/>
    </source>
</evidence>
<dbReference type="RefSeq" id="WP_154376154.1">
    <property type="nucleotide sequence ID" value="NZ_WKJJ01000010.1"/>
</dbReference>
<name>A0A7X2IPR8_9BURK</name>
<keyword evidence="8" id="KW-1185">Reference proteome</keyword>
<evidence type="ECO:0000256" key="2">
    <source>
        <dbReference type="ARBA" id="ARBA00022448"/>
    </source>
</evidence>
<dbReference type="EMBL" id="WKJJ01000010">
    <property type="protein sequence ID" value="MRV73522.1"/>
    <property type="molecule type" value="Genomic_DNA"/>
</dbReference>
<accession>A0A7X2IPR8</accession>
<feature type="transmembrane region" description="Helical" evidence="6">
    <location>
        <begin position="73"/>
        <end position="90"/>
    </location>
</feature>
<feature type="transmembrane region" description="Helical" evidence="6">
    <location>
        <begin position="275"/>
        <end position="294"/>
    </location>
</feature>
<organism evidence="7 8">
    <name type="scientific">Pseudoduganella rivuli</name>
    <dbReference type="NCBI Taxonomy" id="2666085"/>
    <lineage>
        <taxon>Bacteria</taxon>
        <taxon>Pseudomonadati</taxon>
        <taxon>Pseudomonadota</taxon>
        <taxon>Betaproteobacteria</taxon>
        <taxon>Burkholderiales</taxon>
        <taxon>Oxalobacteraceae</taxon>
        <taxon>Telluria group</taxon>
        <taxon>Pseudoduganella</taxon>
    </lineage>
</organism>
<feature type="transmembrane region" description="Helical" evidence="6">
    <location>
        <begin position="214"/>
        <end position="233"/>
    </location>
</feature>
<dbReference type="GO" id="GO:0022857">
    <property type="term" value="F:transmembrane transporter activity"/>
    <property type="evidence" value="ECO:0007669"/>
    <property type="project" value="InterPro"/>
</dbReference>
<keyword evidence="3 6" id="KW-0812">Transmembrane</keyword>
<dbReference type="InterPro" id="IPR052983">
    <property type="entry name" value="MFS_Riboflavin_Transporter"/>
</dbReference>
<feature type="transmembrane region" description="Helical" evidence="6">
    <location>
        <begin position="163"/>
        <end position="182"/>
    </location>
</feature>
<dbReference type="InterPro" id="IPR036259">
    <property type="entry name" value="MFS_trans_sf"/>
</dbReference>
<feature type="transmembrane region" description="Helical" evidence="6">
    <location>
        <begin position="96"/>
        <end position="120"/>
    </location>
</feature>
<sequence>MSNARRLIGILACTQIASWGSVYYAFSIVAPAIARDLALGNELVYGAFSWSLLVAGVASAPAGMLLDRFGGRPVMSAGSVVCGAGLLWLSSCGSVVSYYGAWTMLGLAMTLTLYEAAFATINRQLTTGGRQAISTVTLFGGFASTIFWPLTWYLSTAAGWRGAYLWFGVIQLAICLPLHLLLGPNARATAAGDRSGGRSHTLGEALRHGAFWKLAMAFAANTFTFAALSVHLLPLLTEYGHPEKFAVLLLTLIGPMQVAGRVLERTVARDVAPQTIGKLVFTALPASLLALMLFGEHGWAAALFCCLYGLSNGVLTIVRGTIPQELFGRENYGAISGAMAGPSLVSKAAGPLAAAMLMQSAPTPSALVLLLLGCALMSLAFYFAAIKVQFNTAAC</sequence>
<evidence type="ECO:0000256" key="6">
    <source>
        <dbReference type="SAM" id="Phobius"/>
    </source>
</evidence>
<evidence type="ECO:0000313" key="7">
    <source>
        <dbReference type="EMBL" id="MRV73522.1"/>
    </source>
</evidence>
<dbReference type="GO" id="GO:0016020">
    <property type="term" value="C:membrane"/>
    <property type="evidence" value="ECO:0007669"/>
    <property type="project" value="UniProtKB-SubCell"/>
</dbReference>
<feature type="transmembrane region" description="Helical" evidence="6">
    <location>
        <begin position="132"/>
        <end position="151"/>
    </location>
</feature>
<dbReference type="Gene3D" id="1.20.1250.20">
    <property type="entry name" value="MFS general substrate transporter like domains"/>
    <property type="match status" value="1"/>
</dbReference>
<dbReference type="SUPFAM" id="SSF103473">
    <property type="entry name" value="MFS general substrate transporter"/>
    <property type="match status" value="1"/>
</dbReference>
<dbReference type="AlphaFoldDB" id="A0A7X2IPR8"/>
<comment type="caution">
    <text evidence="7">The sequence shown here is derived from an EMBL/GenBank/DDBJ whole genome shotgun (WGS) entry which is preliminary data.</text>
</comment>
<keyword evidence="4 6" id="KW-1133">Transmembrane helix</keyword>
<comment type="subcellular location">
    <subcellularLocation>
        <location evidence="1">Membrane</location>
        <topology evidence="1">Multi-pass membrane protein</topology>
    </subcellularLocation>
</comment>
<feature type="transmembrane region" description="Helical" evidence="6">
    <location>
        <begin position="300"/>
        <end position="322"/>
    </location>
</feature>
<evidence type="ECO:0000256" key="3">
    <source>
        <dbReference type="ARBA" id="ARBA00022692"/>
    </source>
</evidence>
<feature type="transmembrane region" description="Helical" evidence="6">
    <location>
        <begin position="366"/>
        <end position="385"/>
    </location>
</feature>
<reference evidence="7 8" key="1">
    <citation type="submission" date="2019-11" db="EMBL/GenBank/DDBJ databases">
        <title>Novel species isolated from a subtropical stream in China.</title>
        <authorList>
            <person name="Lu H."/>
        </authorList>
    </citation>
    <scope>NUCLEOTIDE SEQUENCE [LARGE SCALE GENOMIC DNA]</scope>
    <source>
        <strain evidence="7 8">FT92W</strain>
    </source>
</reference>